<gene>
    <name evidence="12" type="ORF">METZ01_LOCUS413375</name>
</gene>
<evidence type="ECO:0000256" key="5">
    <source>
        <dbReference type="ARBA" id="ARBA00022692"/>
    </source>
</evidence>
<accession>A0A382WR59</accession>
<evidence type="ECO:0000256" key="11">
    <source>
        <dbReference type="SAM" id="Phobius"/>
    </source>
</evidence>
<evidence type="ECO:0000256" key="8">
    <source>
        <dbReference type="ARBA" id="ARBA00023136"/>
    </source>
</evidence>
<comment type="similarity">
    <text evidence="2">Belongs to the CDP-alcohol phosphatidyltransferase class-I family.</text>
</comment>
<protein>
    <recommendedName>
        <fullName evidence="13">CDP-diacylglycerol--glycerol-3-phosphate 3-phosphatidyltransferase</fullName>
    </recommendedName>
</protein>
<evidence type="ECO:0008006" key="13">
    <source>
        <dbReference type="Google" id="ProtNLM"/>
    </source>
</evidence>
<dbReference type="Gene3D" id="1.20.120.1760">
    <property type="match status" value="1"/>
</dbReference>
<keyword evidence="8 11" id="KW-0472">Membrane</keyword>
<evidence type="ECO:0000256" key="3">
    <source>
        <dbReference type="ARBA" id="ARBA00022516"/>
    </source>
</evidence>
<dbReference type="PANTHER" id="PTHR14269:SF62">
    <property type="entry name" value="CDP-DIACYLGLYCEROL--GLYCEROL-3-PHOSPHATE 3-PHOSPHATIDYLTRANSFERASE 1, CHLOROPLASTIC"/>
    <property type="match status" value="1"/>
</dbReference>
<organism evidence="12">
    <name type="scientific">marine metagenome</name>
    <dbReference type="NCBI Taxonomy" id="408172"/>
    <lineage>
        <taxon>unclassified sequences</taxon>
        <taxon>metagenomes</taxon>
        <taxon>ecological metagenomes</taxon>
    </lineage>
</organism>
<keyword evidence="5 11" id="KW-0812">Transmembrane</keyword>
<evidence type="ECO:0000256" key="1">
    <source>
        <dbReference type="ARBA" id="ARBA00004141"/>
    </source>
</evidence>
<dbReference type="Pfam" id="PF01066">
    <property type="entry name" value="CDP-OH_P_transf"/>
    <property type="match status" value="1"/>
</dbReference>
<keyword evidence="7" id="KW-0443">Lipid metabolism</keyword>
<dbReference type="InterPro" id="IPR048254">
    <property type="entry name" value="CDP_ALCOHOL_P_TRANSF_CS"/>
</dbReference>
<feature type="non-terminal residue" evidence="12">
    <location>
        <position position="1"/>
    </location>
</feature>
<dbReference type="PIRSF" id="PIRSF000847">
    <property type="entry name" value="Phos_ph_gly_syn"/>
    <property type="match status" value="1"/>
</dbReference>
<evidence type="ECO:0000256" key="7">
    <source>
        <dbReference type="ARBA" id="ARBA00023098"/>
    </source>
</evidence>
<feature type="transmembrane region" description="Helical" evidence="11">
    <location>
        <begin position="118"/>
        <end position="138"/>
    </location>
</feature>
<keyword evidence="9" id="KW-0594">Phospholipid biosynthesis</keyword>
<name>A0A382WR59_9ZZZZ</name>
<dbReference type="PROSITE" id="PS00379">
    <property type="entry name" value="CDP_ALCOHOL_P_TRANSF"/>
    <property type="match status" value="1"/>
</dbReference>
<dbReference type="InterPro" id="IPR050324">
    <property type="entry name" value="CDP-alcohol_PTase-I"/>
</dbReference>
<keyword evidence="3" id="KW-0444">Lipid biosynthesis</keyword>
<dbReference type="GO" id="GO:0016020">
    <property type="term" value="C:membrane"/>
    <property type="evidence" value="ECO:0007669"/>
    <property type="project" value="UniProtKB-SubCell"/>
</dbReference>
<keyword evidence="6 11" id="KW-1133">Transmembrane helix</keyword>
<evidence type="ECO:0000256" key="10">
    <source>
        <dbReference type="ARBA" id="ARBA00023264"/>
    </source>
</evidence>
<dbReference type="InterPro" id="IPR000462">
    <property type="entry name" value="CDP-OH_P_trans"/>
</dbReference>
<dbReference type="EMBL" id="UINC01161375">
    <property type="protein sequence ID" value="SVD60521.1"/>
    <property type="molecule type" value="Genomic_DNA"/>
</dbReference>
<evidence type="ECO:0000256" key="2">
    <source>
        <dbReference type="ARBA" id="ARBA00010441"/>
    </source>
</evidence>
<dbReference type="GO" id="GO:0046474">
    <property type="term" value="P:glycerophospholipid biosynthetic process"/>
    <property type="evidence" value="ECO:0007669"/>
    <property type="project" value="TreeGrafter"/>
</dbReference>
<reference evidence="12" key="1">
    <citation type="submission" date="2018-05" db="EMBL/GenBank/DDBJ databases">
        <authorList>
            <person name="Lanie J.A."/>
            <person name="Ng W.-L."/>
            <person name="Kazmierczak K.M."/>
            <person name="Andrzejewski T.M."/>
            <person name="Davidsen T.M."/>
            <person name="Wayne K.J."/>
            <person name="Tettelin H."/>
            <person name="Glass J.I."/>
            <person name="Rusch D."/>
            <person name="Podicherti R."/>
            <person name="Tsui H.-C.T."/>
            <person name="Winkler M.E."/>
        </authorList>
    </citation>
    <scope>NUCLEOTIDE SEQUENCE</scope>
</reference>
<dbReference type="PANTHER" id="PTHR14269">
    <property type="entry name" value="CDP-DIACYLGLYCEROL--GLYCEROL-3-PHOSPHATE 3-PHOSPHATIDYLTRANSFERASE-RELATED"/>
    <property type="match status" value="1"/>
</dbReference>
<dbReference type="InterPro" id="IPR043130">
    <property type="entry name" value="CDP-OH_PTrfase_TM_dom"/>
</dbReference>
<dbReference type="GO" id="GO:0008444">
    <property type="term" value="F:CDP-diacylglycerol-glycerol-3-phosphate 3-phosphatidyltransferase activity"/>
    <property type="evidence" value="ECO:0007669"/>
    <property type="project" value="InterPro"/>
</dbReference>
<feature type="transmembrane region" description="Helical" evidence="11">
    <location>
        <begin position="82"/>
        <end position="98"/>
    </location>
</feature>
<comment type="subcellular location">
    <subcellularLocation>
        <location evidence="1">Membrane</location>
        <topology evidence="1">Multi-pass membrane protein</topology>
    </subcellularLocation>
</comment>
<dbReference type="AlphaFoldDB" id="A0A382WR59"/>
<dbReference type="InterPro" id="IPR004570">
    <property type="entry name" value="Phosphatidylglycerol_P_synth"/>
</dbReference>
<keyword evidence="10" id="KW-1208">Phospholipid metabolism</keyword>
<evidence type="ECO:0000313" key="12">
    <source>
        <dbReference type="EMBL" id="SVD60521.1"/>
    </source>
</evidence>
<proteinExistence type="inferred from homology"/>
<keyword evidence="4" id="KW-0808">Transferase</keyword>
<evidence type="ECO:0000256" key="9">
    <source>
        <dbReference type="ARBA" id="ARBA00023209"/>
    </source>
</evidence>
<evidence type="ECO:0000256" key="4">
    <source>
        <dbReference type="ARBA" id="ARBA00022679"/>
    </source>
</evidence>
<sequence length="150" mass="17278">DAYDGYYARKNDMVTETGRFLDPLADKILVSSAFISFAIMGLIDFWMVGLIIFRDLFVTGLRMIMSRNGLNMMTSKIAKSKTSAQIGIIIFTLLYLSLKGIDLLFSSEIHWFINEYELVYYLTLIVSIFTLYTGFSYIQDNRKAIKEIMN</sequence>
<evidence type="ECO:0000256" key="6">
    <source>
        <dbReference type="ARBA" id="ARBA00022989"/>
    </source>
</evidence>
<feature type="transmembrane region" description="Helical" evidence="11">
    <location>
        <begin position="28"/>
        <end position="53"/>
    </location>
</feature>